<accession>A0ABV0CMH4</accession>
<dbReference type="EMBL" id="JAYFSJ010000012">
    <property type="protein sequence ID" value="MEN7432371.1"/>
    <property type="molecule type" value="Genomic_DNA"/>
</dbReference>
<evidence type="ECO:0000313" key="2">
    <source>
        <dbReference type="EMBL" id="MEN7432371.1"/>
    </source>
</evidence>
<keyword evidence="1" id="KW-1133">Transmembrane helix</keyword>
<organism evidence="2 3">
    <name type="scientific">Chromobacterium indicum</name>
    <dbReference type="NCBI Taxonomy" id="3110228"/>
    <lineage>
        <taxon>Bacteria</taxon>
        <taxon>Pseudomonadati</taxon>
        <taxon>Pseudomonadota</taxon>
        <taxon>Betaproteobacteria</taxon>
        <taxon>Neisseriales</taxon>
        <taxon>Chromobacteriaceae</taxon>
        <taxon>Chromobacterium</taxon>
    </lineage>
</organism>
<name>A0ABV0CMH4_9NEIS</name>
<feature type="transmembrane region" description="Helical" evidence="1">
    <location>
        <begin position="67"/>
        <end position="89"/>
    </location>
</feature>
<dbReference type="RefSeq" id="WP_346789591.1">
    <property type="nucleotide sequence ID" value="NZ_JAYFSJ010000012.1"/>
</dbReference>
<evidence type="ECO:0000256" key="1">
    <source>
        <dbReference type="SAM" id="Phobius"/>
    </source>
</evidence>
<comment type="caution">
    <text evidence="2">The sequence shown here is derived from an EMBL/GenBank/DDBJ whole genome shotgun (WGS) entry which is preliminary data.</text>
</comment>
<feature type="transmembrane region" description="Helical" evidence="1">
    <location>
        <begin position="187"/>
        <end position="208"/>
    </location>
</feature>
<evidence type="ECO:0000313" key="3">
    <source>
        <dbReference type="Proteomes" id="UP001405405"/>
    </source>
</evidence>
<proteinExistence type="predicted"/>
<gene>
    <name evidence="2" type="ORF">VA599_16635</name>
</gene>
<sequence>MADRKYRYKNPENHNECIIAIYEELTATPKKNYYDRPTETLKDYTIAILEKMKEAESRRTYDLEREVNATSWALGALAMLGLVFLANGFSDANDWEWLSNHRFAIKLWGIAISASFIGVSIERSSFFKNLWSFGVTKVIASLAVSVLFVFSSGKAGSLINSVFPVDASALPFTRAITAGLLAFQYTYPLLIVVALFAFFHAINTVTWLKMKLTGKGKYELPPVQSFAFLILSIAVLLFVSRWVNQDFSDTAWPAKIYRLAHTLDFNSKYECTNLRQGLSVVFLGADHSRVLVDVTSAQTDSLESFVDSKLSGEVIMPGKFYVLPCDAGMPKPR</sequence>
<reference evidence="2 3" key="1">
    <citation type="submission" date="2023-12" db="EMBL/GenBank/DDBJ databases">
        <title>Chromobacterium sp. strain TRC.1.1.SA producing antimicrobial pigment.</title>
        <authorList>
            <person name="Verma N."/>
            <person name="Choksket S."/>
            <person name="Pinnaka A.K."/>
            <person name="Korpole S."/>
        </authorList>
    </citation>
    <scope>NUCLEOTIDE SEQUENCE [LARGE SCALE GENOMIC DNA]</scope>
    <source>
        <strain evidence="2 3">TRC1.1.SA</strain>
    </source>
</reference>
<feature type="transmembrane region" description="Helical" evidence="1">
    <location>
        <begin position="101"/>
        <end position="121"/>
    </location>
</feature>
<keyword evidence="1" id="KW-0472">Membrane</keyword>
<protein>
    <submittedName>
        <fullName evidence="2">Uncharacterized protein</fullName>
    </submittedName>
</protein>
<feature type="transmembrane region" description="Helical" evidence="1">
    <location>
        <begin position="220"/>
        <end position="243"/>
    </location>
</feature>
<keyword evidence="3" id="KW-1185">Reference proteome</keyword>
<keyword evidence="1" id="KW-0812">Transmembrane</keyword>
<feature type="transmembrane region" description="Helical" evidence="1">
    <location>
        <begin position="130"/>
        <end position="150"/>
    </location>
</feature>
<dbReference type="Proteomes" id="UP001405405">
    <property type="component" value="Unassembled WGS sequence"/>
</dbReference>